<dbReference type="InterPro" id="IPR004045">
    <property type="entry name" value="Glutathione_S-Trfase_N"/>
</dbReference>
<dbReference type="InterPro" id="IPR036282">
    <property type="entry name" value="Glutathione-S-Trfase_C_sf"/>
</dbReference>
<dbReference type="SUPFAM" id="SSF52833">
    <property type="entry name" value="Thioredoxin-like"/>
    <property type="match status" value="1"/>
</dbReference>
<evidence type="ECO:0000259" key="1">
    <source>
        <dbReference type="PROSITE" id="PS50404"/>
    </source>
</evidence>
<dbReference type="SUPFAM" id="SSF47616">
    <property type="entry name" value="GST C-terminal domain-like"/>
    <property type="match status" value="1"/>
</dbReference>
<dbReference type="RefSeq" id="WP_035934486.1">
    <property type="nucleotide sequence ID" value="NZ_CADFFX010000010.1"/>
</dbReference>
<dbReference type="STRING" id="60547.GCA_000751215_03960"/>
<evidence type="ECO:0000313" key="3">
    <source>
        <dbReference type="Proteomes" id="UP000027466"/>
    </source>
</evidence>
<feature type="domain" description="GST N-terminal" evidence="1">
    <location>
        <begin position="1"/>
        <end position="78"/>
    </location>
</feature>
<dbReference type="GO" id="GO:0006559">
    <property type="term" value="P:L-phenylalanine catabolic process"/>
    <property type="evidence" value="ECO:0007669"/>
    <property type="project" value="TreeGrafter"/>
</dbReference>
<reference evidence="2 3" key="1">
    <citation type="submission" date="2014-03" db="EMBL/GenBank/DDBJ databases">
        <title>Draft Genome Sequences of Four Burkholderia Strains.</title>
        <authorList>
            <person name="Liu X.Y."/>
            <person name="Li C.X."/>
            <person name="Xu J.H."/>
        </authorList>
    </citation>
    <scope>NUCLEOTIDE SEQUENCE [LARGE SCALE GENOMIC DNA]</scope>
    <source>
        <strain evidence="2 3">DSM 50014</strain>
    </source>
</reference>
<dbReference type="Pfam" id="PF13417">
    <property type="entry name" value="GST_N_3"/>
    <property type="match status" value="1"/>
</dbReference>
<comment type="caution">
    <text evidence="2">The sequence shown here is derived from an EMBL/GenBank/DDBJ whole genome shotgun (WGS) entry which is preliminary data.</text>
</comment>
<keyword evidence="2" id="KW-0808">Transferase</keyword>
<evidence type="ECO:0000313" key="2">
    <source>
        <dbReference type="EMBL" id="KDR41933.1"/>
    </source>
</evidence>
<proteinExistence type="predicted"/>
<protein>
    <submittedName>
        <fullName evidence="2">Glutathione S-transferase</fullName>
    </submittedName>
</protein>
<dbReference type="PROSITE" id="PS50404">
    <property type="entry name" value="GST_NTER"/>
    <property type="match status" value="1"/>
</dbReference>
<sequence>MVLVGVFESPFVRRVAITLKLLGLPFERRALCAVRNFDALCEVNPVGKAPTLITDEGDMLIDSTLIIDYAESLASPGRSLIPVDAMQRRKSLRVTGLALAAAEKTIQTIYEGFFRPEEKRHAPWVERVQAQMDAAFRLIEQDALAADPWFFGRSVTQADVTAAVAWQFAQHILPDTAASRVGAYPALHALSERAKALDAFHSTPIS</sequence>
<keyword evidence="3" id="KW-1185">Reference proteome</keyword>
<dbReference type="AlphaFoldDB" id="A0A069PMK2"/>
<dbReference type="PANTHER" id="PTHR42673">
    <property type="entry name" value="MALEYLACETOACETATE ISOMERASE"/>
    <property type="match status" value="1"/>
</dbReference>
<dbReference type="GO" id="GO:0004364">
    <property type="term" value="F:glutathione transferase activity"/>
    <property type="evidence" value="ECO:0007669"/>
    <property type="project" value="TreeGrafter"/>
</dbReference>
<accession>A0A069PMK2</accession>
<dbReference type="Pfam" id="PF13410">
    <property type="entry name" value="GST_C_2"/>
    <property type="match status" value="1"/>
</dbReference>
<dbReference type="InterPro" id="IPR036249">
    <property type="entry name" value="Thioredoxin-like_sf"/>
</dbReference>
<dbReference type="Gene3D" id="3.40.30.10">
    <property type="entry name" value="Glutaredoxin"/>
    <property type="match status" value="1"/>
</dbReference>
<dbReference type="Gene3D" id="1.20.1050.10">
    <property type="match status" value="1"/>
</dbReference>
<name>A0A069PMK2_9BURK</name>
<gene>
    <name evidence="2" type="ORF">BG61_14550</name>
</gene>
<dbReference type="Proteomes" id="UP000027466">
    <property type="component" value="Unassembled WGS sequence"/>
</dbReference>
<dbReference type="GO" id="GO:0006749">
    <property type="term" value="P:glutathione metabolic process"/>
    <property type="evidence" value="ECO:0007669"/>
    <property type="project" value="TreeGrafter"/>
</dbReference>
<dbReference type="PANTHER" id="PTHR42673:SF21">
    <property type="entry name" value="GLUTATHIONE S-TRANSFERASE YFCF"/>
    <property type="match status" value="1"/>
</dbReference>
<dbReference type="GO" id="GO:0016034">
    <property type="term" value="F:maleylacetoacetate isomerase activity"/>
    <property type="evidence" value="ECO:0007669"/>
    <property type="project" value="TreeGrafter"/>
</dbReference>
<dbReference type="EMBL" id="JFHC01000022">
    <property type="protein sequence ID" value="KDR41933.1"/>
    <property type="molecule type" value="Genomic_DNA"/>
</dbReference>
<organism evidence="2 3">
    <name type="scientific">Caballeronia glathei</name>
    <dbReference type="NCBI Taxonomy" id="60547"/>
    <lineage>
        <taxon>Bacteria</taxon>
        <taxon>Pseudomonadati</taxon>
        <taxon>Pseudomonadota</taxon>
        <taxon>Betaproteobacteria</taxon>
        <taxon>Burkholderiales</taxon>
        <taxon>Burkholderiaceae</taxon>
        <taxon>Caballeronia</taxon>
    </lineage>
</organism>